<evidence type="ECO:0000256" key="5">
    <source>
        <dbReference type="ARBA" id="ARBA00022792"/>
    </source>
</evidence>
<comment type="function">
    <text evidence="10">Component of the MICOS complex, a large protein complex of the mitochondrial inner membrane that plays crucial roles in the maintenance of crista junctions, inner membrane architecture, and formation of contact sites to the outer membrane. Plays a role in keeping cristae membranes connected to the inner boundary membrane. Also promotes protein import via the mitochondrial intermembrane space assembly (MIA) pathway.</text>
</comment>
<comment type="subcellular location">
    <subcellularLocation>
        <location evidence="1 11">Mitochondrion inner membrane</location>
        <topology evidence="1 11">Single-pass membrane protein</topology>
    </subcellularLocation>
</comment>
<feature type="compositionally biased region" description="Pro residues" evidence="13">
    <location>
        <begin position="308"/>
        <end position="320"/>
    </location>
</feature>
<evidence type="ECO:0000256" key="7">
    <source>
        <dbReference type="ARBA" id="ARBA00023054"/>
    </source>
</evidence>
<evidence type="ECO:0000256" key="10">
    <source>
        <dbReference type="ARBA" id="ARBA00025571"/>
    </source>
</evidence>
<evidence type="ECO:0000256" key="3">
    <source>
        <dbReference type="ARBA" id="ARBA00018116"/>
    </source>
</evidence>
<feature type="region of interest" description="Disordered" evidence="13">
    <location>
        <begin position="308"/>
        <end position="327"/>
    </location>
</feature>
<comment type="similarity">
    <text evidence="2 11">Belongs to the MICOS complex subunit Mic60 family.</text>
</comment>
<evidence type="ECO:0000256" key="11">
    <source>
        <dbReference type="RuleBase" id="RU363000"/>
    </source>
</evidence>
<dbReference type="EMBL" id="JABBWG010000007">
    <property type="protein sequence ID" value="KAG1821095.1"/>
    <property type="molecule type" value="Genomic_DNA"/>
</dbReference>
<keyword evidence="5 11" id="KW-0999">Mitochondrion inner membrane</keyword>
<dbReference type="Proteomes" id="UP000807769">
    <property type="component" value="Unassembled WGS sequence"/>
</dbReference>
<keyword evidence="7 12" id="KW-0175">Coiled coil</keyword>
<name>A0A9P7EHJ6_9AGAM</name>
<dbReference type="GO" id="GO:0042407">
    <property type="term" value="P:cristae formation"/>
    <property type="evidence" value="ECO:0007669"/>
    <property type="project" value="TreeGrafter"/>
</dbReference>
<dbReference type="PANTHER" id="PTHR15415">
    <property type="entry name" value="MITOFILIN"/>
    <property type="match status" value="1"/>
</dbReference>
<dbReference type="GeneID" id="64633691"/>
<dbReference type="RefSeq" id="XP_041196162.1">
    <property type="nucleotide sequence ID" value="XM_041339675.1"/>
</dbReference>
<evidence type="ECO:0000256" key="2">
    <source>
        <dbReference type="ARBA" id="ARBA00010877"/>
    </source>
</evidence>
<dbReference type="Pfam" id="PF09731">
    <property type="entry name" value="Mitofilin"/>
    <property type="match status" value="2"/>
</dbReference>
<keyword evidence="6" id="KW-1133">Transmembrane helix</keyword>
<keyword evidence="15" id="KW-1185">Reference proteome</keyword>
<dbReference type="InterPro" id="IPR019133">
    <property type="entry name" value="MIC60"/>
</dbReference>
<evidence type="ECO:0000256" key="8">
    <source>
        <dbReference type="ARBA" id="ARBA00023128"/>
    </source>
</evidence>
<evidence type="ECO:0000313" key="14">
    <source>
        <dbReference type="EMBL" id="KAG1821095.1"/>
    </source>
</evidence>
<keyword evidence="9" id="KW-0472">Membrane</keyword>
<comment type="caution">
    <text evidence="14">The sequence shown here is derived from an EMBL/GenBank/DDBJ whole genome shotgun (WGS) entry which is preliminary data.</text>
</comment>
<dbReference type="AlphaFoldDB" id="A0A9P7EHJ6"/>
<feature type="compositionally biased region" description="Polar residues" evidence="13">
    <location>
        <begin position="260"/>
        <end position="274"/>
    </location>
</feature>
<evidence type="ECO:0000256" key="13">
    <source>
        <dbReference type="SAM" id="MobiDB-lite"/>
    </source>
</evidence>
<feature type="region of interest" description="Disordered" evidence="13">
    <location>
        <begin position="254"/>
        <end position="278"/>
    </location>
</feature>
<organism evidence="14 15">
    <name type="scientific">Suillus subaureus</name>
    <dbReference type="NCBI Taxonomy" id="48587"/>
    <lineage>
        <taxon>Eukaryota</taxon>
        <taxon>Fungi</taxon>
        <taxon>Dikarya</taxon>
        <taxon>Basidiomycota</taxon>
        <taxon>Agaricomycotina</taxon>
        <taxon>Agaricomycetes</taxon>
        <taxon>Agaricomycetidae</taxon>
        <taxon>Boletales</taxon>
        <taxon>Suillineae</taxon>
        <taxon>Suillaceae</taxon>
        <taxon>Suillus</taxon>
    </lineage>
</organism>
<evidence type="ECO:0000256" key="6">
    <source>
        <dbReference type="ARBA" id="ARBA00022989"/>
    </source>
</evidence>
<accession>A0A9P7EHJ6</accession>
<protein>
    <recommendedName>
        <fullName evidence="3 11">MICOS complex subunit MIC60</fullName>
    </recommendedName>
    <alternativeName>
        <fullName evidence="11">Mitofilin</fullName>
    </alternativeName>
</protein>
<keyword evidence="8 11" id="KW-0496">Mitochondrion</keyword>
<keyword evidence="4 11" id="KW-0812">Transmembrane</keyword>
<dbReference type="GO" id="GO:0061617">
    <property type="term" value="C:MICOS complex"/>
    <property type="evidence" value="ECO:0007669"/>
    <property type="project" value="TreeGrafter"/>
</dbReference>
<feature type="coiled-coil region" evidence="12">
    <location>
        <begin position="377"/>
        <end position="423"/>
    </location>
</feature>
<dbReference type="PANTHER" id="PTHR15415:SF7">
    <property type="entry name" value="MICOS COMPLEX SUBUNIT MIC60"/>
    <property type="match status" value="1"/>
</dbReference>
<evidence type="ECO:0000256" key="12">
    <source>
        <dbReference type="SAM" id="Coils"/>
    </source>
</evidence>
<reference evidence="14" key="1">
    <citation type="journal article" date="2020" name="New Phytol.">
        <title>Comparative genomics reveals dynamic genome evolution in host specialist ectomycorrhizal fungi.</title>
        <authorList>
            <person name="Lofgren L.A."/>
            <person name="Nguyen N.H."/>
            <person name="Vilgalys R."/>
            <person name="Ruytinx J."/>
            <person name="Liao H.L."/>
            <person name="Branco S."/>
            <person name="Kuo A."/>
            <person name="LaButti K."/>
            <person name="Lipzen A."/>
            <person name="Andreopoulos W."/>
            <person name="Pangilinan J."/>
            <person name="Riley R."/>
            <person name="Hundley H."/>
            <person name="Na H."/>
            <person name="Barry K."/>
            <person name="Grigoriev I.V."/>
            <person name="Stajich J.E."/>
            <person name="Kennedy P.G."/>
        </authorList>
    </citation>
    <scope>NUCLEOTIDE SEQUENCE</scope>
    <source>
        <strain evidence="14">MN1</strain>
    </source>
</reference>
<gene>
    <name evidence="14" type="ORF">BJ212DRAFT_1478191</name>
</gene>
<comment type="subunit">
    <text evidence="11">Component of the mitochondrial contact site and cristae organizing system (MICOS) complex.</text>
</comment>
<sequence length="693" mass="76941">MTGEPLQPLGLDAPRVSEVQYLLMDRRIRDFEIIWAMGATKWACVYGWLDGKYNGSTEISGPISVLQFASPVFAVLRHVPATVGRGLVRTSRKRLASTTSTSNASSGSKPAKVVRRILLYTVATTGTFYIGSAFVSFENQQYRELFTENLPLGKELVEYGEAHKWDEITVEQVVVATVDAYKTVYNFVQPQLGNAPTEATIEKTAKSALQESKERVKSAAASLKTVVKKVEEETFADELDELIRRAEASLAGKPVDSLHEATTTPAQPGSSADTISPRDDTDLIIVSDKNPDNVIVYAAPLPIGFEPPPGYERPVPPKPAPKADAEPTPVPLPLVAPAVSEVAVSEPVITQLASTIDNLASFLASNPAASEKAKDVLEVAKGDLTGLAARIEKIKEDEKLQLEMKLDEQAREYTTKLLELELEAQDKLDSQQDGFRKFYDEERGRFAQVYREKLEQELRTQTELINERLKEEVIAQGIEMQRRWIREVKVRVEQERGGRLAKLDELATSLKRLERLALDNSSYLDENIRVHSMWTAIRAMQSAVDASIRKPFREELRVLRHIAVAKEDVIIAAALDSLEQSDVPDIGVEPFADLASWFSTSVRPRVSSVALVPDRDAAAWTRPGSDVLSVLSRAEYYMNEKDLDSAARELNQVKGTARELLHDWLEAARRRLEVLQALEVIQSQATLASLLVV</sequence>
<evidence type="ECO:0000256" key="9">
    <source>
        <dbReference type="ARBA" id="ARBA00023136"/>
    </source>
</evidence>
<evidence type="ECO:0000313" key="15">
    <source>
        <dbReference type="Proteomes" id="UP000807769"/>
    </source>
</evidence>
<proteinExistence type="inferred from homology"/>
<dbReference type="OrthoDB" id="10261039at2759"/>
<evidence type="ECO:0000256" key="1">
    <source>
        <dbReference type="ARBA" id="ARBA00004434"/>
    </source>
</evidence>
<evidence type="ECO:0000256" key="4">
    <source>
        <dbReference type="ARBA" id="ARBA00022692"/>
    </source>
</evidence>